<gene>
    <name evidence="1" type="ORF">SDC9_160534</name>
</gene>
<reference evidence="1" key="1">
    <citation type="submission" date="2019-08" db="EMBL/GenBank/DDBJ databases">
        <authorList>
            <person name="Kucharzyk K."/>
            <person name="Murdoch R.W."/>
            <person name="Higgins S."/>
            <person name="Loffler F."/>
        </authorList>
    </citation>
    <scope>NUCLEOTIDE SEQUENCE</scope>
</reference>
<organism evidence="1">
    <name type="scientific">bioreactor metagenome</name>
    <dbReference type="NCBI Taxonomy" id="1076179"/>
    <lineage>
        <taxon>unclassified sequences</taxon>
        <taxon>metagenomes</taxon>
        <taxon>ecological metagenomes</taxon>
    </lineage>
</organism>
<accession>A0A645FLC7</accession>
<name>A0A645FLC7_9ZZZZ</name>
<evidence type="ECO:0000313" key="1">
    <source>
        <dbReference type="EMBL" id="MPN13214.1"/>
    </source>
</evidence>
<dbReference type="EMBL" id="VSSQ01059691">
    <property type="protein sequence ID" value="MPN13214.1"/>
    <property type="molecule type" value="Genomic_DNA"/>
</dbReference>
<protein>
    <submittedName>
        <fullName evidence="1">Uncharacterized protein</fullName>
    </submittedName>
</protein>
<dbReference type="AlphaFoldDB" id="A0A645FLC7"/>
<comment type="caution">
    <text evidence="1">The sequence shown here is derived from an EMBL/GenBank/DDBJ whole genome shotgun (WGS) entry which is preliminary data.</text>
</comment>
<proteinExistence type="predicted"/>
<sequence length="101" mass="10971">MHALSGALSGINTAGKISACRIISHHASLIIAVFILTKAVVEFRCPFAVETVFGIQLRQIRFAIGDIKRLIKTGFAIHIHRVFGVEIENGAAIERGFIVAM</sequence>